<dbReference type="AlphaFoldDB" id="A0A809RX43"/>
<dbReference type="GO" id="GO:0019464">
    <property type="term" value="P:glycine decarboxylation via glycine cleavage system"/>
    <property type="evidence" value="ECO:0007669"/>
    <property type="project" value="InterPro"/>
</dbReference>
<name>A0A809RX43_9PROT</name>
<dbReference type="EMBL" id="AP021857">
    <property type="protein sequence ID" value="BBO20776.1"/>
    <property type="molecule type" value="Genomic_DNA"/>
</dbReference>
<accession>A0A809RX43</accession>
<dbReference type="Proteomes" id="UP000662914">
    <property type="component" value="Chromosome"/>
</dbReference>
<dbReference type="CDD" id="cd06848">
    <property type="entry name" value="GCS_H"/>
    <property type="match status" value="1"/>
</dbReference>
<organism evidence="2 3">
    <name type="scientific">Candidatus Desulfobacillus denitrificans</name>
    <dbReference type="NCBI Taxonomy" id="2608985"/>
    <lineage>
        <taxon>Bacteria</taxon>
        <taxon>Pseudomonadati</taxon>
        <taxon>Pseudomonadota</taxon>
        <taxon>Betaproteobacteria</taxon>
        <taxon>Candidatus Desulfobacillus</taxon>
    </lineage>
</organism>
<dbReference type="PANTHER" id="PTHR11715:SF3">
    <property type="entry name" value="GLYCINE CLEAVAGE SYSTEM H PROTEIN-RELATED"/>
    <property type="match status" value="1"/>
</dbReference>
<dbReference type="GO" id="GO:0005960">
    <property type="term" value="C:glycine cleavage complex"/>
    <property type="evidence" value="ECO:0007669"/>
    <property type="project" value="InterPro"/>
</dbReference>
<evidence type="ECO:0000256" key="1">
    <source>
        <dbReference type="ARBA" id="ARBA00022823"/>
    </source>
</evidence>
<reference evidence="2" key="1">
    <citation type="journal article" name="DNA Res.">
        <title>The physiological potential of anammox bacteria as revealed by their core genome structure.</title>
        <authorList>
            <person name="Okubo T."/>
            <person name="Toyoda A."/>
            <person name="Fukuhara K."/>
            <person name="Uchiyama I."/>
            <person name="Harigaya Y."/>
            <person name="Kuroiwa M."/>
            <person name="Suzuki T."/>
            <person name="Murakami Y."/>
            <person name="Suwa Y."/>
            <person name="Takami H."/>
        </authorList>
    </citation>
    <scope>NUCLEOTIDE SEQUENCE</scope>
    <source>
        <strain evidence="2">317325-3</strain>
    </source>
</reference>
<evidence type="ECO:0000313" key="2">
    <source>
        <dbReference type="EMBL" id="BBO20776.1"/>
    </source>
</evidence>
<gene>
    <name evidence="2" type="ORF">DSYM_14750</name>
</gene>
<protein>
    <submittedName>
        <fullName evidence="2">Glycine cleavage system H protein</fullName>
    </submittedName>
</protein>
<proteinExistence type="predicted"/>
<dbReference type="KEGG" id="ddz:DSYM_14750"/>
<dbReference type="InterPro" id="IPR033753">
    <property type="entry name" value="GCV_H/Fam206"/>
</dbReference>
<sequence length="144" mass="15599">MATEIYKGRVPADRLYDTRYDMWVRREGNEVVIGATSFGLHLAGEVIAFTAKPKGAEVAAGRGLGTVESAKTVLAVHSPVAFRLDQPNEDAEERPQLINRDPYDAGWLARGVPLDWDTDAALLVDAAAYVAHIRAIEPAAVIEA</sequence>
<dbReference type="PANTHER" id="PTHR11715">
    <property type="entry name" value="GLYCINE CLEAVAGE SYSTEM H PROTEIN"/>
    <property type="match status" value="1"/>
</dbReference>
<dbReference type="SUPFAM" id="SSF51230">
    <property type="entry name" value="Single hybrid motif"/>
    <property type="match status" value="1"/>
</dbReference>
<dbReference type="GO" id="GO:0009249">
    <property type="term" value="P:protein lipoylation"/>
    <property type="evidence" value="ECO:0007669"/>
    <property type="project" value="TreeGrafter"/>
</dbReference>
<dbReference type="Pfam" id="PF01597">
    <property type="entry name" value="GCV_H"/>
    <property type="match status" value="1"/>
</dbReference>
<dbReference type="InterPro" id="IPR011053">
    <property type="entry name" value="Single_hybrid_motif"/>
</dbReference>
<evidence type="ECO:0000313" key="3">
    <source>
        <dbReference type="Proteomes" id="UP000662914"/>
    </source>
</evidence>
<keyword evidence="1" id="KW-0450">Lipoyl</keyword>
<dbReference type="Gene3D" id="2.40.50.100">
    <property type="match status" value="1"/>
</dbReference>
<dbReference type="InterPro" id="IPR002930">
    <property type="entry name" value="GCV_H"/>
</dbReference>
<dbReference type="GO" id="GO:0005829">
    <property type="term" value="C:cytosol"/>
    <property type="evidence" value="ECO:0007669"/>
    <property type="project" value="TreeGrafter"/>
</dbReference>